<reference evidence="3" key="1">
    <citation type="journal article" date="2021" name="PeerJ">
        <title>Extensive microbial diversity within the chicken gut microbiome revealed by metagenomics and culture.</title>
        <authorList>
            <person name="Gilroy R."/>
            <person name="Ravi A."/>
            <person name="Getino M."/>
            <person name="Pursley I."/>
            <person name="Horton D.L."/>
            <person name="Alikhan N.F."/>
            <person name="Baker D."/>
            <person name="Gharbi K."/>
            <person name="Hall N."/>
            <person name="Watson M."/>
            <person name="Adriaenssens E.M."/>
            <person name="Foster-Nyarko E."/>
            <person name="Jarju S."/>
            <person name="Secka A."/>
            <person name="Antonio M."/>
            <person name="Oren A."/>
            <person name="Chaudhuri R.R."/>
            <person name="La Ragione R."/>
            <person name="Hildebrand F."/>
            <person name="Pallen M.J."/>
        </authorList>
    </citation>
    <scope>NUCLEOTIDE SEQUENCE</scope>
    <source>
        <strain evidence="3">CHK183-1962</strain>
    </source>
</reference>
<evidence type="ECO:0000313" key="4">
    <source>
        <dbReference type="Proteomes" id="UP000886890"/>
    </source>
</evidence>
<evidence type="ECO:0000256" key="1">
    <source>
        <dbReference type="SAM" id="MobiDB-lite"/>
    </source>
</evidence>
<dbReference type="InterPro" id="IPR041183">
    <property type="entry name" value="Cyclophilin-like"/>
</dbReference>
<dbReference type="Proteomes" id="UP000886890">
    <property type="component" value="Unassembled WGS sequence"/>
</dbReference>
<reference evidence="3" key="2">
    <citation type="submission" date="2021-04" db="EMBL/GenBank/DDBJ databases">
        <authorList>
            <person name="Gilroy R."/>
        </authorList>
    </citation>
    <scope>NUCLEOTIDE SEQUENCE</scope>
    <source>
        <strain evidence="3">CHK183-1962</strain>
    </source>
</reference>
<protein>
    <recommendedName>
        <fullName evidence="2">Cyclophilin-like domain-containing protein</fullName>
    </recommendedName>
</protein>
<proteinExistence type="predicted"/>
<dbReference type="Gene3D" id="2.40.100.20">
    <property type="match status" value="1"/>
</dbReference>
<evidence type="ECO:0000259" key="2">
    <source>
        <dbReference type="Pfam" id="PF18050"/>
    </source>
</evidence>
<sequence>MAGVLASCGENRQTEKVQEPLSESEAETDTSGGKNGGTIENGSEETGGGTSENDSAETGYEQEDTEMKMQVQAGNDTFTATLEENVAVDALAEMMKEGPVTISMSDYAGFEKVGSLGRSLPSSNRQTTTYTGDIVLYNNSQIVIFYGSNSWSYTRLGRIDDLTGWEEALGSGDITVTFSLQ</sequence>
<dbReference type="AlphaFoldDB" id="A0A9D1XEW1"/>
<comment type="caution">
    <text evidence="3">The sequence shown here is derived from an EMBL/GenBank/DDBJ whole genome shotgun (WGS) entry which is preliminary data.</text>
</comment>
<feature type="domain" description="Cyclophilin-like" evidence="2">
    <location>
        <begin position="72"/>
        <end position="179"/>
    </location>
</feature>
<name>A0A9D1XEW1_9FIRM</name>
<dbReference type="EMBL" id="DXEK01000193">
    <property type="protein sequence ID" value="HIX78263.1"/>
    <property type="molecule type" value="Genomic_DNA"/>
</dbReference>
<accession>A0A9D1XEW1</accession>
<evidence type="ECO:0000313" key="3">
    <source>
        <dbReference type="EMBL" id="HIX78263.1"/>
    </source>
</evidence>
<gene>
    <name evidence="3" type="ORF">H9734_11845</name>
</gene>
<dbReference type="Pfam" id="PF18050">
    <property type="entry name" value="Cyclophil_like2"/>
    <property type="match status" value="1"/>
</dbReference>
<feature type="region of interest" description="Disordered" evidence="1">
    <location>
        <begin position="1"/>
        <end position="63"/>
    </location>
</feature>
<organism evidence="3 4">
    <name type="scientific">Candidatus Fusicatenibacter merdavium</name>
    <dbReference type="NCBI Taxonomy" id="2838600"/>
    <lineage>
        <taxon>Bacteria</taxon>
        <taxon>Bacillati</taxon>
        <taxon>Bacillota</taxon>
        <taxon>Clostridia</taxon>
        <taxon>Lachnospirales</taxon>
        <taxon>Lachnospiraceae</taxon>
        <taxon>Fusicatenibacter</taxon>
    </lineage>
</organism>